<keyword evidence="4" id="KW-1003">Cell membrane</keyword>
<dbReference type="InterPro" id="IPR051045">
    <property type="entry name" value="TonB-dependent_transducer"/>
</dbReference>
<evidence type="ECO:0000256" key="8">
    <source>
        <dbReference type="ARBA" id="ARBA00022989"/>
    </source>
</evidence>
<feature type="compositionally biased region" description="Pro residues" evidence="10">
    <location>
        <begin position="82"/>
        <end position="146"/>
    </location>
</feature>
<protein>
    <submittedName>
        <fullName evidence="12">TonB family protein</fullName>
    </submittedName>
</protein>
<sequence>MHMNASTMTASASDTLVPAVPWHGAAPSHEVLGPGARRVLVGAMLGAHLLAGWALLQVPAVRQVAAELAPIMVDLIAPVPQAPPKPPPPAPRPVQPRTPPPPAPLLAATPPPVPMPEPVFTAPPPPEPPALPAPTAPIAPPAPPLQTPQAAPAAVPAAPRKVVLTDTDWVRPPAYAYPREAARLREQGTVVVRIRFDVRGLPSRVELLRSSGSARLDDEVLAKARAARAKPRLQDGVPIEFLADSEAEFKF</sequence>
<dbReference type="GO" id="GO:0015031">
    <property type="term" value="P:protein transport"/>
    <property type="evidence" value="ECO:0007669"/>
    <property type="project" value="UniProtKB-KW"/>
</dbReference>
<dbReference type="GO" id="GO:0031992">
    <property type="term" value="F:energy transducer activity"/>
    <property type="evidence" value="ECO:0007669"/>
    <property type="project" value="TreeGrafter"/>
</dbReference>
<organism evidence="12 13">
    <name type="scientific">Leptothrix cholodnii (strain ATCC 51168 / LMG 8142 / SP-6)</name>
    <name type="common">Leptothrix discophora (strain SP-6)</name>
    <dbReference type="NCBI Taxonomy" id="395495"/>
    <lineage>
        <taxon>Bacteria</taxon>
        <taxon>Pseudomonadati</taxon>
        <taxon>Pseudomonadota</taxon>
        <taxon>Betaproteobacteria</taxon>
        <taxon>Burkholderiales</taxon>
        <taxon>Sphaerotilaceae</taxon>
        <taxon>Leptothrix</taxon>
    </lineage>
</organism>
<dbReference type="Gene3D" id="3.30.1150.10">
    <property type="match status" value="1"/>
</dbReference>
<dbReference type="GO" id="GO:0098797">
    <property type="term" value="C:plasma membrane protein complex"/>
    <property type="evidence" value="ECO:0007669"/>
    <property type="project" value="TreeGrafter"/>
</dbReference>
<dbReference type="HOGENOM" id="CLU_076057_5_1_4"/>
<evidence type="ECO:0000313" key="13">
    <source>
        <dbReference type="Proteomes" id="UP000001693"/>
    </source>
</evidence>
<feature type="region of interest" description="Disordered" evidence="10">
    <location>
        <begin position="82"/>
        <end position="154"/>
    </location>
</feature>
<accession>B1XWH0</accession>
<comment type="similarity">
    <text evidence="2">Belongs to the TonB family.</text>
</comment>
<dbReference type="PANTHER" id="PTHR33446:SF2">
    <property type="entry name" value="PROTEIN TONB"/>
    <property type="match status" value="1"/>
</dbReference>
<gene>
    <name evidence="12" type="ordered locus">Lcho_1571</name>
</gene>
<dbReference type="GO" id="GO:0055085">
    <property type="term" value="P:transmembrane transport"/>
    <property type="evidence" value="ECO:0007669"/>
    <property type="project" value="InterPro"/>
</dbReference>
<dbReference type="KEGG" id="lch:Lcho_1571"/>
<dbReference type="STRING" id="395495.Lcho_1571"/>
<dbReference type="InterPro" id="IPR006260">
    <property type="entry name" value="TonB/TolA_C"/>
</dbReference>
<dbReference type="SUPFAM" id="SSF74653">
    <property type="entry name" value="TolA/TonB C-terminal domain"/>
    <property type="match status" value="1"/>
</dbReference>
<dbReference type="PANTHER" id="PTHR33446">
    <property type="entry name" value="PROTEIN TONB-RELATED"/>
    <property type="match status" value="1"/>
</dbReference>
<keyword evidence="8" id="KW-1133">Transmembrane helix</keyword>
<evidence type="ECO:0000256" key="1">
    <source>
        <dbReference type="ARBA" id="ARBA00004383"/>
    </source>
</evidence>
<evidence type="ECO:0000256" key="3">
    <source>
        <dbReference type="ARBA" id="ARBA00022448"/>
    </source>
</evidence>
<dbReference type="EMBL" id="CP001013">
    <property type="protein sequence ID" value="ACB33838.1"/>
    <property type="molecule type" value="Genomic_DNA"/>
</dbReference>
<name>B1XWH0_LEPCP</name>
<reference evidence="12 13" key="1">
    <citation type="submission" date="2008-03" db="EMBL/GenBank/DDBJ databases">
        <title>Complete sequence of Leptothrix cholodnii SP-6.</title>
        <authorList>
            <consortium name="US DOE Joint Genome Institute"/>
            <person name="Copeland A."/>
            <person name="Lucas S."/>
            <person name="Lapidus A."/>
            <person name="Glavina del Rio T."/>
            <person name="Dalin E."/>
            <person name="Tice H."/>
            <person name="Bruce D."/>
            <person name="Goodwin L."/>
            <person name="Pitluck S."/>
            <person name="Chertkov O."/>
            <person name="Brettin T."/>
            <person name="Detter J.C."/>
            <person name="Han C."/>
            <person name="Kuske C.R."/>
            <person name="Schmutz J."/>
            <person name="Larimer F."/>
            <person name="Land M."/>
            <person name="Hauser L."/>
            <person name="Kyrpides N."/>
            <person name="Lykidis A."/>
            <person name="Emerson D."/>
            <person name="Richardson P."/>
        </authorList>
    </citation>
    <scope>NUCLEOTIDE SEQUENCE [LARGE SCALE GENOMIC DNA]</scope>
    <source>
        <strain evidence="13">ATCC 51168 / LMG 8142 / SP-6</strain>
    </source>
</reference>
<dbReference type="PROSITE" id="PS52015">
    <property type="entry name" value="TONB_CTD"/>
    <property type="match status" value="1"/>
</dbReference>
<evidence type="ECO:0000256" key="4">
    <source>
        <dbReference type="ARBA" id="ARBA00022475"/>
    </source>
</evidence>
<evidence type="ECO:0000256" key="7">
    <source>
        <dbReference type="ARBA" id="ARBA00022927"/>
    </source>
</evidence>
<proteinExistence type="inferred from homology"/>
<evidence type="ECO:0000256" key="10">
    <source>
        <dbReference type="SAM" id="MobiDB-lite"/>
    </source>
</evidence>
<keyword evidence="7" id="KW-0653">Protein transport</keyword>
<evidence type="ECO:0000256" key="6">
    <source>
        <dbReference type="ARBA" id="ARBA00022692"/>
    </source>
</evidence>
<feature type="domain" description="TonB C-terminal" evidence="11">
    <location>
        <begin position="162"/>
        <end position="251"/>
    </location>
</feature>
<evidence type="ECO:0000256" key="5">
    <source>
        <dbReference type="ARBA" id="ARBA00022519"/>
    </source>
</evidence>
<dbReference type="NCBIfam" id="TIGR01352">
    <property type="entry name" value="tonB_Cterm"/>
    <property type="match status" value="1"/>
</dbReference>
<keyword evidence="13" id="KW-1185">Reference proteome</keyword>
<keyword evidence="9" id="KW-0472">Membrane</keyword>
<dbReference type="Pfam" id="PF03544">
    <property type="entry name" value="TonB_C"/>
    <property type="match status" value="1"/>
</dbReference>
<keyword evidence="5" id="KW-0997">Cell inner membrane</keyword>
<dbReference type="eggNOG" id="COG0810">
    <property type="taxonomic scope" value="Bacteria"/>
</dbReference>
<evidence type="ECO:0000256" key="2">
    <source>
        <dbReference type="ARBA" id="ARBA00006555"/>
    </source>
</evidence>
<keyword evidence="6" id="KW-0812">Transmembrane</keyword>
<comment type="subcellular location">
    <subcellularLocation>
        <location evidence="1">Cell inner membrane</location>
        <topology evidence="1">Single-pass membrane protein</topology>
        <orientation evidence="1">Periplasmic side</orientation>
    </subcellularLocation>
</comment>
<evidence type="ECO:0000256" key="9">
    <source>
        <dbReference type="ARBA" id="ARBA00023136"/>
    </source>
</evidence>
<evidence type="ECO:0000313" key="12">
    <source>
        <dbReference type="EMBL" id="ACB33838.1"/>
    </source>
</evidence>
<dbReference type="AlphaFoldDB" id="B1XWH0"/>
<dbReference type="Proteomes" id="UP000001693">
    <property type="component" value="Chromosome"/>
</dbReference>
<evidence type="ECO:0000259" key="11">
    <source>
        <dbReference type="PROSITE" id="PS52015"/>
    </source>
</evidence>
<keyword evidence="3" id="KW-0813">Transport</keyword>
<dbReference type="InterPro" id="IPR037682">
    <property type="entry name" value="TonB_C"/>
</dbReference>